<evidence type="ECO:0000313" key="1">
    <source>
        <dbReference type="EMBL" id="OJT10893.1"/>
    </source>
</evidence>
<keyword evidence="2" id="KW-1185">Reference proteome</keyword>
<dbReference type="EMBL" id="MNAD01000712">
    <property type="protein sequence ID" value="OJT10893.1"/>
    <property type="molecule type" value="Genomic_DNA"/>
</dbReference>
<accession>A0A1M2VTF7</accession>
<organism evidence="1 2">
    <name type="scientific">Trametes pubescens</name>
    <name type="common">White-rot fungus</name>
    <dbReference type="NCBI Taxonomy" id="154538"/>
    <lineage>
        <taxon>Eukaryota</taxon>
        <taxon>Fungi</taxon>
        <taxon>Dikarya</taxon>
        <taxon>Basidiomycota</taxon>
        <taxon>Agaricomycotina</taxon>
        <taxon>Agaricomycetes</taxon>
        <taxon>Polyporales</taxon>
        <taxon>Polyporaceae</taxon>
        <taxon>Trametes</taxon>
    </lineage>
</organism>
<protein>
    <submittedName>
        <fullName evidence="1">Uncharacterized protein</fullName>
    </submittedName>
</protein>
<reference evidence="1 2" key="1">
    <citation type="submission" date="2016-10" db="EMBL/GenBank/DDBJ databases">
        <title>Genome sequence of the basidiomycete white-rot fungus Trametes pubescens.</title>
        <authorList>
            <person name="Makela M.R."/>
            <person name="Granchi Z."/>
            <person name="Peng M."/>
            <person name="De Vries R.P."/>
            <person name="Grigoriev I."/>
            <person name="Riley R."/>
            <person name="Hilden K."/>
        </authorList>
    </citation>
    <scope>NUCLEOTIDE SEQUENCE [LARGE SCALE GENOMIC DNA]</scope>
    <source>
        <strain evidence="1 2">FBCC735</strain>
    </source>
</reference>
<sequence>MPPPDPPLVCQVIPDGREWPCTRRENVSGQGEPILCTMCTKLHNQYRKLTSKYQEHQQKAETAYPEVLGLLDHTERLKPLPTLHSVKEAFKVTDRCFSALREEISGREALQKRFFREVVEMLEARKRELMESTVVGRNHWQWHRADGQDIICMGALKAIWRRAWLATAPPAILGAIVSTSLSFE</sequence>
<dbReference type="AlphaFoldDB" id="A0A1M2VTF7"/>
<name>A0A1M2VTF7_TRAPU</name>
<dbReference type="Proteomes" id="UP000184267">
    <property type="component" value="Unassembled WGS sequence"/>
</dbReference>
<evidence type="ECO:0000313" key="2">
    <source>
        <dbReference type="Proteomes" id="UP000184267"/>
    </source>
</evidence>
<comment type="caution">
    <text evidence="1">The sequence shown here is derived from an EMBL/GenBank/DDBJ whole genome shotgun (WGS) entry which is preliminary data.</text>
</comment>
<proteinExistence type="predicted"/>
<gene>
    <name evidence="1" type="ORF">TRAPUB_12577</name>
</gene>